<accession>A0ABU3TDY4</accession>
<evidence type="ECO:0000313" key="1">
    <source>
        <dbReference type="EMBL" id="MDU0369581.1"/>
    </source>
</evidence>
<gene>
    <name evidence="1" type="ORF">ROI90_04170</name>
</gene>
<reference evidence="1 2" key="1">
    <citation type="submission" date="2023-10" db="EMBL/GenBank/DDBJ databases">
        <title>Hymenobacter endophyticus sp. nov., an isolate from the leaf tissues of wheat.</title>
        <authorList>
            <person name="Dai Y."/>
        </authorList>
    </citation>
    <scope>NUCLEOTIDE SEQUENCE [LARGE SCALE GENOMIC DNA]</scope>
    <source>
        <strain evidence="1 2">ZK17L-C2</strain>
    </source>
</reference>
<sequence length="125" mass="13169">MFTALQFSQLVAAAWSGPAACHFATISHYVAPDGYTATRYSASYHVGAACHLGEGPCPFEAIARAVDAFAASRPVPSLLAAVAVAHAAQVLGTAARQLAGAPLRRPGFAVRCRRHRATRLQLRRA</sequence>
<evidence type="ECO:0000313" key="2">
    <source>
        <dbReference type="Proteomes" id="UP001250698"/>
    </source>
</evidence>
<keyword evidence="2" id="KW-1185">Reference proteome</keyword>
<dbReference type="EMBL" id="JAWDJT010000002">
    <property type="protein sequence ID" value="MDU0369581.1"/>
    <property type="molecule type" value="Genomic_DNA"/>
</dbReference>
<organism evidence="1 2">
    <name type="scientific">Hymenobacter endophyticus</name>
    <dbReference type="NCBI Taxonomy" id="3076335"/>
    <lineage>
        <taxon>Bacteria</taxon>
        <taxon>Pseudomonadati</taxon>
        <taxon>Bacteroidota</taxon>
        <taxon>Cytophagia</taxon>
        <taxon>Cytophagales</taxon>
        <taxon>Hymenobacteraceae</taxon>
        <taxon>Hymenobacter</taxon>
    </lineage>
</organism>
<protein>
    <submittedName>
        <fullName evidence="1">Uncharacterized protein</fullName>
    </submittedName>
</protein>
<comment type="caution">
    <text evidence="1">The sequence shown here is derived from an EMBL/GenBank/DDBJ whole genome shotgun (WGS) entry which is preliminary data.</text>
</comment>
<dbReference type="RefSeq" id="WP_315997073.1">
    <property type="nucleotide sequence ID" value="NZ_JAWDJT010000002.1"/>
</dbReference>
<name>A0ABU3TDY4_9BACT</name>
<proteinExistence type="predicted"/>
<dbReference type="Proteomes" id="UP001250698">
    <property type="component" value="Unassembled WGS sequence"/>
</dbReference>